<organism evidence="2 3">
    <name type="scientific">Parabacteroides faecalis</name>
    <dbReference type="NCBI Taxonomy" id="2924040"/>
    <lineage>
        <taxon>Bacteria</taxon>
        <taxon>Pseudomonadati</taxon>
        <taxon>Bacteroidota</taxon>
        <taxon>Bacteroidia</taxon>
        <taxon>Bacteroidales</taxon>
        <taxon>Tannerellaceae</taxon>
        <taxon>Parabacteroides</taxon>
    </lineage>
</organism>
<dbReference type="Gene3D" id="2.60.40.10">
    <property type="entry name" value="Immunoglobulins"/>
    <property type="match status" value="1"/>
</dbReference>
<dbReference type="InterPro" id="IPR013783">
    <property type="entry name" value="Ig-like_fold"/>
</dbReference>
<dbReference type="Pfam" id="PF07610">
    <property type="entry name" value="DUF1573"/>
    <property type="match status" value="1"/>
</dbReference>
<keyword evidence="3" id="KW-1185">Reference proteome</keyword>
<proteinExistence type="predicted"/>
<feature type="chain" id="PRO_5045248011" evidence="1">
    <location>
        <begin position="20"/>
        <end position="126"/>
    </location>
</feature>
<keyword evidence="1" id="KW-0732">Signal</keyword>
<comment type="caution">
    <text evidence="2">The sequence shown here is derived from an EMBL/GenBank/DDBJ whole genome shotgun (WGS) entry which is preliminary data.</text>
</comment>
<dbReference type="RefSeq" id="WP_243323041.1">
    <property type="nucleotide sequence ID" value="NZ_JAKZMM010000002.1"/>
</dbReference>
<dbReference type="EMBL" id="JAKZMM010000002">
    <property type="protein sequence ID" value="MCJ2379210.1"/>
    <property type="molecule type" value="Genomic_DNA"/>
</dbReference>
<reference evidence="2 3" key="1">
    <citation type="submission" date="2022-03" db="EMBL/GenBank/DDBJ databases">
        <title>Parabacteroides sp. nov. isolated from swine feces.</title>
        <authorList>
            <person name="Bak J.E."/>
        </authorList>
    </citation>
    <scope>NUCLEOTIDE SEQUENCE [LARGE SCALE GENOMIC DNA]</scope>
    <source>
        <strain evidence="2 3">AGMB00274</strain>
    </source>
</reference>
<gene>
    <name evidence="2" type="ORF">MUN53_01015</name>
</gene>
<accession>A0ABT0BX10</accession>
<evidence type="ECO:0000313" key="3">
    <source>
        <dbReference type="Proteomes" id="UP001165444"/>
    </source>
</evidence>
<dbReference type="PANTHER" id="PTHR37833">
    <property type="entry name" value="LIPOPROTEIN-RELATED"/>
    <property type="match status" value="1"/>
</dbReference>
<dbReference type="Proteomes" id="UP001165444">
    <property type="component" value="Unassembled WGS sequence"/>
</dbReference>
<evidence type="ECO:0000313" key="2">
    <source>
        <dbReference type="EMBL" id="MCJ2379210.1"/>
    </source>
</evidence>
<dbReference type="InterPro" id="IPR011467">
    <property type="entry name" value="DUF1573"/>
</dbReference>
<dbReference type="PANTHER" id="PTHR37833:SF1">
    <property type="entry name" value="SIGNAL PEPTIDE PROTEIN"/>
    <property type="match status" value="1"/>
</dbReference>
<name>A0ABT0BX10_9BACT</name>
<protein>
    <submittedName>
        <fullName evidence="2">DUF1573 domain-containing protein</fullName>
    </submittedName>
</protein>
<evidence type="ECO:0000256" key="1">
    <source>
        <dbReference type="SAM" id="SignalP"/>
    </source>
</evidence>
<sequence>MKRIIFLLTALVLSLGALSAQQKQAVISAKETVYDFGEIKEADGKVAHTFVIENTGDAPLVLTRVIASCGCTTPEWTKEPIAPGKSGDVKITYNPAGRPGVFAKAISIYSNGKKGSFILTIKGKVK</sequence>
<feature type="signal peptide" evidence="1">
    <location>
        <begin position="1"/>
        <end position="19"/>
    </location>
</feature>